<evidence type="ECO:0000256" key="3">
    <source>
        <dbReference type="ARBA" id="ARBA00012098"/>
    </source>
</evidence>
<reference evidence="9 10" key="1">
    <citation type="submission" date="2014-10" db="EMBL/GenBank/DDBJ databases">
        <title>Draft genome of anammox bacterium scalindua brodae, obtained using differential coverage binning of sequence data from two enrichment reactors.</title>
        <authorList>
            <person name="Speth D.R."/>
            <person name="Russ L."/>
            <person name="Kartal B."/>
            <person name="Op den Camp H.J."/>
            <person name="Dutilh B.E."/>
            <person name="Jetten M.S."/>
        </authorList>
    </citation>
    <scope>NUCLEOTIDE SEQUENCE [LARGE SCALE GENOMIC DNA]</scope>
    <source>
        <strain evidence="9">RU1</strain>
    </source>
</reference>
<name>A0A0B0EN56_9BACT</name>
<gene>
    <name evidence="9" type="primary">rfbC</name>
    <name evidence="9" type="ORF">SCABRO_02136</name>
</gene>
<comment type="function">
    <text evidence="2">Catalyzes the epimerization of the C3' and C5'positions of dTDP-6-deoxy-D-xylo-4-hexulose, forming dTDP-6-deoxy-L-lyxo-4-hexulose.</text>
</comment>
<dbReference type="Pfam" id="PF00908">
    <property type="entry name" value="dTDP_sugar_isom"/>
    <property type="match status" value="1"/>
</dbReference>
<dbReference type="PANTHER" id="PTHR21047">
    <property type="entry name" value="DTDP-6-DEOXY-D-GLUCOSE-3,5 EPIMERASE"/>
    <property type="match status" value="1"/>
</dbReference>
<dbReference type="GO" id="GO:0005829">
    <property type="term" value="C:cytosol"/>
    <property type="evidence" value="ECO:0007669"/>
    <property type="project" value="TreeGrafter"/>
</dbReference>
<dbReference type="SUPFAM" id="SSF51182">
    <property type="entry name" value="RmlC-like cupins"/>
    <property type="match status" value="1"/>
</dbReference>
<dbReference type="InterPro" id="IPR011051">
    <property type="entry name" value="RmlC_Cupin_sf"/>
</dbReference>
<keyword evidence="9" id="KW-0413">Isomerase</keyword>
<dbReference type="GO" id="GO:0000271">
    <property type="term" value="P:polysaccharide biosynthetic process"/>
    <property type="evidence" value="ECO:0007669"/>
    <property type="project" value="TreeGrafter"/>
</dbReference>
<comment type="catalytic activity">
    <reaction evidence="1">
        <text>dTDP-4-dehydro-6-deoxy-alpha-D-glucose = dTDP-4-dehydro-beta-L-rhamnose</text>
        <dbReference type="Rhea" id="RHEA:16969"/>
        <dbReference type="ChEBI" id="CHEBI:57649"/>
        <dbReference type="ChEBI" id="CHEBI:62830"/>
        <dbReference type="EC" id="5.1.3.13"/>
    </reaction>
</comment>
<dbReference type="InterPro" id="IPR014710">
    <property type="entry name" value="RmlC-like_jellyroll"/>
</dbReference>
<dbReference type="Proteomes" id="UP000030652">
    <property type="component" value="Unassembled WGS sequence"/>
</dbReference>
<evidence type="ECO:0000256" key="8">
    <source>
        <dbReference type="PIRSR" id="PIRSR600888-3"/>
    </source>
</evidence>
<evidence type="ECO:0000256" key="5">
    <source>
        <dbReference type="ARBA" id="ARBA00029758"/>
    </source>
</evidence>
<evidence type="ECO:0000256" key="7">
    <source>
        <dbReference type="ARBA" id="ARBA00033311"/>
    </source>
</evidence>
<dbReference type="InterPro" id="IPR000888">
    <property type="entry name" value="RmlC-like"/>
</dbReference>
<proteinExistence type="predicted"/>
<organism evidence="9 10">
    <name type="scientific">Candidatus Scalindua brodae</name>
    <dbReference type="NCBI Taxonomy" id="237368"/>
    <lineage>
        <taxon>Bacteria</taxon>
        <taxon>Pseudomonadati</taxon>
        <taxon>Planctomycetota</taxon>
        <taxon>Candidatus Brocadiia</taxon>
        <taxon>Candidatus Brocadiales</taxon>
        <taxon>Candidatus Scalinduaceae</taxon>
        <taxon>Candidatus Scalindua</taxon>
    </lineage>
</organism>
<evidence type="ECO:0000256" key="2">
    <source>
        <dbReference type="ARBA" id="ARBA00001997"/>
    </source>
</evidence>
<dbReference type="PANTHER" id="PTHR21047:SF2">
    <property type="entry name" value="THYMIDINE DIPHOSPHO-4-KETO-RHAMNOSE 3,5-EPIMERASE"/>
    <property type="match status" value="1"/>
</dbReference>
<dbReference type="eggNOG" id="COG1898">
    <property type="taxonomic scope" value="Bacteria"/>
</dbReference>
<dbReference type="GO" id="GO:0008830">
    <property type="term" value="F:dTDP-4-dehydrorhamnose 3,5-epimerase activity"/>
    <property type="evidence" value="ECO:0007669"/>
    <property type="project" value="UniProtKB-EC"/>
</dbReference>
<comment type="caution">
    <text evidence="9">The sequence shown here is derived from an EMBL/GenBank/DDBJ whole genome shotgun (WGS) entry which is preliminary data.</text>
</comment>
<protein>
    <recommendedName>
        <fullName evidence="4">dTDP-4-dehydrorhamnose 3,5-epimerase</fullName>
        <ecNumber evidence="3">5.1.3.13</ecNumber>
    </recommendedName>
    <alternativeName>
        <fullName evidence="6">Thymidine diphospho-4-keto-rhamnose 3,5-epimerase</fullName>
    </alternativeName>
    <alternativeName>
        <fullName evidence="5">dTDP-4-keto-6-deoxyglucose 3,5-epimerase</fullName>
    </alternativeName>
    <alternativeName>
        <fullName evidence="7">dTDP-6-deoxy-D-xylo-4-hexulose 3,5-epimerase</fullName>
    </alternativeName>
</protein>
<accession>A0A0B0EN56</accession>
<dbReference type="PATRIC" id="fig|237368.3.peg.2306"/>
<dbReference type="AlphaFoldDB" id="A0A0B0EN56"/>
<sequence>MMLPLAYVEALLELGNGSDKSRRQIFVPEGFAHGFCVFSETADVLYKTTDLYNPNDEYGCLCNLTIALVLPL</sequence>
<evidence type="ECO:0000256" key="6">
    <source>
        <dbReference type="ARBA" id="ARBA00031424"/>
    </source>
</evidence>
<evidence type="ECO:0000313" key="10">
    <source>
        <dbReference type="Proteomes" id="UP000030652"/>
    </source>
</evidence>
<evidence type="ECO:0000256" key="1">
    <source>
        <dbReference type="ARBA" id="ARBA00001298"/>
    </source>
</evidence>
<dbReference type="EMBL" id="JRYO01000152">
    <property type="protein sequence ID" value="KHE92085.1"/>
    <property type="molecule type" value="Genomic_DNA"/>
</dbReference>
<evidence type="ECO:0000256" key="4">
    <source>
        <dbReference type="ARBA" id="ARBA00019595"/>
    </source>
</evidence>
<feature type="site" description="Participates in a stacking interaction with the thymidine ring of dTDP-4-oxo-6-deoxyglucose" evidence="8">
    <location>
        <position position="52"/>
    </location>
</feature>
<evidence type="ECO:0000313" key="9">
    <source>
        <dbReference type="EMBL" id="KHE92085.1"/>
    </source>
</evidence>
<dbReference type="EC" id="5.1.3.13" evidence="3"/>
<dbReference type="Gene3D" id="2.60.120.10">
    <property type="entry name" value="Jelly Rolls"/>
    <property type="match status" value="1"/>
</dbReference>